<evidence type="ECO:0000256" key="6">
    <source>
        <dbReference type="SAM" id="MobiDB-lite"/>
    </source>
</evidence>
<dbReference type="SUPFAM" id="SSF52743">
    <property type="entry name" value="Subtilisin-like"/>
    <property type="match status" value="1"/>
</dbReference>
<keyword evidence="4 5" id="KW-0720">Serine protease</keyword>
<evidence type="ECO:0000256" key="5">
    <source>
        <dbReference type="PROSITE-ProRule" id="PRU01240"/>
    </source>
</evidence>
<dbReference type="Pfam" id="PF00082">
    <property type="entry name" value="Peptidase_S8"/>
    <property type="match status" value="1"/>
</dbReference>
<protein>
    <submittedName>
        <fullName evidence="8">Subtilase family protein</fullName>
    </submittedName>
</protein>
<dbReference type="InterPro" id="IPR036852">
    <property type="entry name" value="Peptidase_S8/S53_dom_sf"/>
</dbReference>
<reference evidence="8 9" key="1">
    <citation type="submission" date="2018-10" db="EMBL/GenBank/DDBJ databases">
        <title>Genomic Encyclopedia of Archaeal and Bacterial Type Strains, Phase II (KMG-II): from individual species to whole genera.</title>
        <authorList>
            <person name="Goeker M."/>
        </authorList>
    </citation>
    <scope>NUCLEOTIDE SEQUENCE [LARGE SCALE GENOMIC DNA]</scope>
    <source>
        <strain evidence="8 9">DSM 14954</strain>
    </source>
</reference>
<evidence type="ECO:0000313" key="9">
    <source>
        <dbReference type="Proteomes" id="UP000278962"/>
    </source>
</evidence>
<evidence type="ECO:0000256" key="2">
    <source>
        <dbReference type="ARBA" id="ARBA00022670"/>
    </source>
</evidence>
<evidence type="ECO:0000259" key="7">
    <source>
        <dbReference type="Pfam" id="PF00082"/>
    </source>
</evidence>
<gene>
    <name evidence="8" type="ORF">C8N24_6486</name>
</gene>
<feature type="domain" description="Peptidase S8/S53" evidence="7">
    <location>
        <begin position="192"/>
        <end position="362"/>
    </location>
</feature>
<accession>A0A660KXU9</accession>
<dbReference type="PANTHER" id="PTHR43806:SF11">
    <property type="entry name" value="CEREVISIN-RELATED"/>
    <property type="match status" value="1"/>
</dbReference>
<dbReference type="AlphaFoldDB" id="A0A660KXU9"/>
<dbReference type="CDD" id="cd00306">
    <property type="entry name" value="Peptidases_S8_S53"/>
    <property type="match status" value="1"/>
</dbReference>
<proteinExistence type="inferred from homology"/>
<dbReference type="Gene3D" id="3.40.50.200">
    <property type="entry name" value="Peptidase S8/S53 domain"/>
    <property type="match status" value="1"/>
</dbReference>
<evidence type="ECO:0000256" key="3">
    <source>
        <dbReference type="ARBA" id="ARBA00022801"/>
    </source>
</evidence>
<dbReference type="EMBL" id="RBIL01000003">
    <property type="protein sequence ID" value="RKQ84856.1"/>
    <property type="molecule type" value="Genomic_DNA"/>
</dbReference>
<evidence type="ECO:0000256" key="1">
    <source>
        <dbReference type="ARBA" id="ARBA00011073"/>
    </source>
</evidence>
<dbReference type="GO" id="GO:0006508">
    <property type="term" value="P:proteolysis"/>
    <property type="evidence" value="ECO:0007669"/>
    <property type="project" value="UniProtKB-KW"/>
</dbReference>
<keyword evidence="9" id="KW-1185">Reference proteome</keyword>
<dbReference type="InterPro" id="IPR000209">
    <property type="entry name" value="Peptidase_S8/S53_dom"/>
</dbReference>
<keyword evidence="3 5" id="KW-0378">Hydrolase</keyword>
<feature type="region of interest" description="Disordered" evidence="6">
    <location>
        <begin position="1"/>
        <end position="24"/>
    </location>
</feature>
<dbReference type="InterPro" id="IPR050131">
    <property type="entry name" value="Peptidase_S8_subtilisin-like"/>
</dbReference>
<dbReference type="Proteomes" id="UP000278962">
    <property type="component" value="Unassembled WGS sequence"/>
</dbReference>
<comment type="caution">
    <text evidence="8">The sequence shown here is derived from an EMBL/GenBank/DDBJ whole genome shotgun (WGS) entry which is preliminary data.</text>
</comment>
<dbReference type="InterPro" id="IPR023828">
    <property type="entry name" value="Peptidase_S8_Ser-AS"/>
</dbReference>
<keyword evidence="2 5" id="KW-0645">Protease</keyword>
<dbReference type="PANTHER" id="PTHR43806">
    <property type="entry name" value="PEPTIDASE S8"/>
    <property type="match status" value="1"/>
</dbReference>
<organism evidence="8 9">
    <name type="scientific">Solirubrobacter pauli</name>
    <dbReference type="NCBI Taxonomy" id="166793"/>
    <lineage>
        <taxon>Bacteria</taxon>
        <taxon>Bacillati</taxon>
        <taxon>Actinomycetota</taxon>
        <taxon>Thermoleophilia</taxon>
        <taxon>Solirubrobacterales</taxon>
        <taxon>Solirubrobacteraceae</taxon>
        <taxon>Solirubrobacter</taxon>
    </lineage>
</organism>
<evidence type="ECO:0000313" key="8">
    <source>
        <dbReference type="EMBL" id="RKQ84856.1"/>
    </source>
</evidence>
<dbReference type="PROSITE" id="PS51892">
    <property type="entry name" value="SUBTILASE"/>
    <property type="match status" value="1"/>
</dbReference>
<feature type="active site" description="Charge relay system" evidence="5">
    <location>
        <position position="146"/>
    </location>
</feature>
<dbReference type="GO" id="GO:0005615">
    <property type="term" value="C:extracellular space"/>
    <property type="evidence" value="ECO:0007669"/>
    <property type="project" value="TreeGrafter"/>
</dbReference>
<feature type="active site" description="Charge relay system" evidence="5">
    <location>
        <position position="184"/>
    </location>
</feature>
<comment type="similarity">
    <text evidence="1 5">Belongs to the peptidase S8 family.</text>
</comment>
<name>A0A660KXU9_9ACTN</name>
<evidence type="ECO:0000256" key="4">
    <source>
        <dbReference type="ARBA" id="ARBA00022825"/>
    </source>
</evidence>
<dbReference type="GO" id="GO:0004252">
    <property type="term" value="F:serine-type endopeptidase activity"/>
    <property type="evidence" value="ECO:0007669"/>
    <property type="project" value="UniProtKB-UniRule"/>
</dbReference>
<feature type="active site" description="Charge relay system" evidence="5">
    <location>
        <position position="346"/>
    </location>
</feature>
<sequence>MQRYRGTGDSSRQDPDPSGPVYEPDVLIVGDQSIQAVQEALKAVGIEATVDEKAPPMGPFKLLRLTPEGDTSPEDLVEDAMKVLVGESKPRASSSEEEPLIVQPNYIHGAPQMRGGVYAVPDPVTMPDLDIVPSAIGAGIKVLVLDTAYNASPKVDPVFPPPVPSVPPPEDPPLSGDLAPAAGHCTFVIGQILRVAPGATIMTPRVVLDGNGIGTDTTLLTQLHQIMISGEIPHLVNLSLGYYTLFDEPPLAIGYALETLQNEGVVIVAAAGNEDDDRPWYPAADTDRTVSVGAVVRVNNQWARAAYSNYGTWVDFVARGLNEGPYLEWTQQPQPYGGWARWGGTSFSTPLVVGQLAALMAAGGISAVDAVTLLQSLSATAPADFPGAKVVAPTLLWGQSD</sequence>
<dbReference type="PROSITE" id="PS00138">
    <property type="entry name" value="SUBTILASE_SER"/>
    <property type="match status" value="1"/>
</dbReference>